<organism evidence="1 2">
    <name type="scientific">Diversispora eburnea</name>
    <dbReference type="NCBI Taxonomy" id="1213867"/>
    <lineage>
        <taxon>Eukaryota</taxon>
        <taxon>Fungi</taxon>
        <taxon>Fungi incertae sedis</taxon>
        <taxon>Mucoromycota</taxon>
        <taxon>Glomeromycotina</taxon>
        <taxon>Glomeromycetes</taxon>
        <taxon>Diversisporales</taxon>
        <taxon>Diversisporaceae</taxon>
        <taxon>Diversispora</taxon>
    </lineage>
</organism>
<evidence type="ECO:0000313" key="2">
    <source>
        <dbReference type="Proteomes" id="UP000789706"/>
    </source>
</evidence>
<keyword evidence="2" id="KW-1185">Reference proteome</keyword>
<reference evidence="1" key="1">
    <citation type="submission" date="2021-06" db="EMBL/GenBank/DDBJ databases">
        <authorList>
            <person name="Kallberg Y."/>
            <person name="Tangrot J."/>
            <person name="Rosling A."/>
        </authorList>
    </citation>
    <scope>NUCLEOTIDE SEQUENCE</scope>
    <source>
        <strain evidence="1">AZ414A</strain>
    </source>
</reference>
<dbReference type="Proteomes" id="UP000789706">
    <property type="component" value="Unassembled WGS sequence"/>
</dbReference>
<evidence type="ECO:0000313" key="1">
    <source>
        <dbReference type="EMBL" id="CAG8498756.1"/>
    </source>
</evidence>
<accession>A0A9N9EYD0</accession>
<name>A0A9N9EYD0_9GLOM</name>
<dbReference type="AlphaFoldDB" id="A0A9N9EYD0"/>
<dbReference type="EMBL" id="CAJVPK010000354">
    <property type="protein sequence ID" value="CAG8498756.1"/>
    <property type="molecule type" value="Genomic_DNA"/>
</dbReference>
<comment type="caution">
    <text evidence="1">The sequence shown here is derived from an EMBL/GenBank/DDBJ whole genome shotgun (WGS) entry which is preliminary data.</text>
</comment>
<proteinExistence type="predicted"/>
<protein>
    <submittedName>
        <fullName evidence="1">1302_t:CDS:1</fullName>
    </submittedName>
</protein>
<gene>
    <name evidence="1" type="ORF">DEBURN_LOCUS4563</name>
</gene>
<sequence length="65" mass="7761">MAYKEIEHDVEIATSIIRGSELEELRLVLELNSWGIAEHYLKEYGRKKRICGYRVEFDRKLNMNC</sequence>